<evidence type="ECO:0000313" key="3">
    <source>
        <dbReference type="EMBL" id="NIR74929.1"/>
    </source>
</evidence>
<dbReference type="InterPro" id="IPR014756">
    <property type="entry name" value="Ig_E-set"/>
</dbReference>
<name>A0AAE4Z7Z7_9BACT</name>
<evidence type="ECO:0000259" key="2">
    <source>
        <dbReference type="Pfam" id="PF16561"/>
    </source>
</evidence>
<feature type="domain" description="AMP-activated protein kinase glycogen-binding" evidence="2">
    <location>
        <begin position="124"/>
        <end position="198"/>
    </location>
</feature>
<dbReference type="Gene3D" id="2.60.40.10">
    <property type="entry name" value="Immunoglobulins"/>
    <property type="match status" value="1"/>
</dbReference>
<dbReference type="InterPro" id="IPR032640">
    <property type="entry name" value="AMPK1_CBM"/>
</dbReference>
<dbReference type="EMBL" id="JAACAK010000049">
    <property type="protein sequence ID" value="NIR74929.1"/>
    <property type="molecule type" value="Genomic_DNA"/>
</dbReference>
<comment type="caution">
    <text evidence="3">The sequence shown here is derived from an EMBL/GenBank/DDBJ whole genome shotgun (WGS) entry which is preliminary data.</text>
</comment>
<protein>
    <recommendedName>
        <fullName evidence="2">AMP-activated protein kinase glycogen-binding domain-containing protein</fullName>
    </recommendedName>
</protein>
<dbReference type="InterPro" id="IPR013783">
    <property type="entry name" value="Ig-like_fold"/>
</dbReference>
<dbReference type="SUPFAM" id="SSF81296">
    <property type="entry name" value="E set domains"/>
    <property type="match status" value="1"/>
</dbReference>
<dbReference type="Pfam" id="PF16561">
    <property type="entry name" value="AMPK1_CBM"/>
    <property type="match status" value="1"/>
</dbReference>
<dbReference type="InterPro" id="IPR050827">
    <property type="entry name" value="CRP1_MDG1_kinase"/>
</dbReference>
<accession>A0AAE4Z7Z7</accession>
<proteinExistence type="inferred from homology"/>
<evidence type="ECO:0000256" key="1">
    <source>
        <dbReference type="ARBA" id="ARBA00010926"/>
    </source>
</evidence>
<dbReference type="Proteomes" id="UP000702544">
    <property type="component" value="Unassembled WGS sequence"/>
</dbReference>
<sequence>MRPELHAYLDGELAFDELPAELRPEARRWERLLTDAAELGPAAGPVGLEPRILRSLAAARRAPVWRRALGWAVRPRPVAISPLAGLAAAAVLALVLIRPWAEAPEPASEGTTTVHVQFILEAPSARTVAVAGDFTGWSPRLLLQDVDGDGVWAGRFAVAPGVHQYMFVVDDARWVTDPQAERYVDDGFGQRNAVLVVAPPGGGGRLRQGS</sequence>
<dbReference type="PANTHER" id="PTHR10343">
    <property type="entry name" value="5'-AMP-ACTIVATED PROTEIN KINASE , BETA SUBUNIT"/>
    <property type="match status" value="1"/>
</dbReference>
<dbReference type="AlphaFoldDB" id="A0AAE4Z7Z7"/>
<organism evidence="3 4">
    <name type="scientific">Candidatus Kutchimonas denitrificans</name>
    <dbReference type="NCBI Taxonomy" id="3056748"/>
    <lineage>
        <taxon>Bacteria</taxon>
        <taxon>Pseudomonadati</taxon>
        <taxon>Gemmatimonadota</taxon>
        <taxon>Gemmatimonadia</taxon>
        <taxon>Candidatus Palauibacterales</taxon>
        <taxon>Candidatus Palauibacteraceae</taxon>
        <taxon>Candidatus Kutchimonas</taxon>
    </lineage>
</organism>
<dbReference type="CDD" id="cd02859">
    <property type="entry name" value="E_set_AMPKbeta_like_N"/>
    <property type="match status" value="1"/>
</dbReference>
<comment type="similarity">
    <text evidence="1">Belongs to the 5'-AMP-activated protein kinase beta subunit family.</text>
</comment>
<reference evidence="3 4" key="1">
    <citation type="submission" date="2020-01" db="EMBL/GenBank/DDBJ databases">
        <title>Genomes assembled from Gulf of Kutch pelagic sediment metagenomes.</title>
        <authorList>
            <person name="Chandrashekar M."/>
            <person name="Mahajan M.S."/>
            <person name="Dave K.J."/>
            <person name="Vatsa P."/>
            <person name="Nathani N.M."/>
        </authorList>
    </citation>
    <scope>NUCLEOTIDE SEQUENCE [LARGE SCALE GENOMIC DNA]</scope>
    <source>
        <strain evidence="3">KS3-K002</strain>
    </source>
</reference>
<evidence type="ECO:0000313" key="4">
    <source>
        <dbReference type="Proteomes" id="UP000702544"/>
    </source>
</evidence>
<dbReference type="PANTHER" id="PTHR10343:SF84">
    <property type="entry name" value="5'-AMP-ACTIVATED PROTEIN KINASE SUBUNIT BETA-1"/>
    <property type="match status" value="1"/>
</dbReference>
<gene>
    <name evidence="3" type="ORF">GWO12_07415</name>
</gene>